<reference evidence="2 3" key="1">
    <citation type="journal article" date="2019" name="Sci. Rep.">
        <title>Orb-weaving spider Araneus ventricosus genome elucidates the spidroin gene catalogue.</title>
        <authorList>
            <person name="Kono N."/>
            <person name="Nakamura H."/>
            <person name="Ohtoshi R."/>
            <person name="Moran D.A.P."/>
            <person name="Shinohara A."/>
            <person name="Yoshida Y."/>
            <person name="Fujiwara M."/>
            <person name="Mori M."/>
            <person name="Tomita M."/>
            <person name="Arakawa K."/>
        </authorList>
    </citation>
    <scope>NUCLEOTIDE SEQUENCE [LARGE SCALE GENOMIC DNA]</scope>
</reference>
<dbReference type="OrthoDB" id="8337705at2759"/>
<proteinExistence type="predicted"/>
<name>A0A4Y2KVM3_ARAVE</name>
<dbReference type="Proteomes" id="UP000499080">
    <property type="component" value="Unassembled WGS sequence"/>
</dbReference>
<feature type="compositionally biased region" description="Low complexity" evidence="1">
    <location>
        <begin position="87"/>
        <end position="104"/>
    </location>
</feature>
<dbReference type="EMBL" id="BGPR01004980">
    <property type="protein sequence ID" value="GBN05563.1"/>
    <property type="molecule type" value="Genomic_DNA"/>
</dbReference>
<evidence type="ECO:0000313" key="3">
    <source>
        <dbReference type="Proteomes" id="UP000499080"/>
    </source>
</evidence>
<dbReference type="AlphaFoldDB" id="A0A4Y2KVM3"/>
<organism evidence="2 3">
    <name type="scientific">Araneus ventricosus</name>
    <name type="common">Orbweaver spider</name>
    <name type="synonym">Epeira ventricosa</name>
    <dbReference type="NCBI Taxonomy" id="182803"/>
    <lineage>
        <taxon>Eukaryota</taxon>
        <taxon>Metazoa</taxon>
        <taxon>Ecdysozoa</taxon>
        <taxon>Arthropoda</taxon>
        <taxon>Chelicerata</taxon>
        <taxon>Arachnida</taxon>
        <taxon>Araneae</taxon>
        <taxon>Araneomorphae</taxon>
        <taxon>Entelegynae</taxon>
        <taxon>Araneoidea</taxon>
        <taxon>Araneidae</taxon>
        <taxon>Araneus</taxon>
    </lineage>
</organism>
<sequence>MAGVTEAQASVMRRRRSCNVGGGVTYTFPFMCPHKKKSNRAKSARRPPKGFIWLFGQAQQWMSAPFSSSIRTSSCVLLLGDDQALRSNGSGSASSGGSLLGDNSWCATLE</sequence>
<evidence type="ECO:0000256" key="1">
    <source>
        <dbReference type="SAM" id="MobiDB-lite"/>
    </source>
</evidence>
<protein>
    <submittedName>
        <fullName evidence="2">Uncharacterized protein</fullName>
    </submittedName>
</protein>
<evidence type="ECO:0000313" key="2">
    <source>
        <dbReference type="EMBL" id="GBN05563.1"/>
    </source>
</evidence>
<accession>A0A4Y2KVM3</accession>
<keyword evidence="3" id="KW-1185">Reference proteome</keyword>
<gene>
    <name evidence="2" type="ORF">AVEN_124602_1</name>
</gene>
<comment type="caution">
    <text evidence="2">The sequence shown here is derived from an EMBL/GenBank/DDBJ whole genome shotgun (WGS) entry which is preliminary data.</text>
</comment>
<feature type="region of interest" description="Disordered" evidence="1">
    <location>
        <begin position="87"/>
        <end position="110"/>
    </location>
</feature>